<dbReference type="GO" id="GO:0005737">
    <property type="term" value="C:cytoplasm"/>
    <property type="evidence" value="ECO:0007669"/>
    <property type="project" value="InterPro"/>
</dbReference>
<feature type="modified residue" description="Phosphohistidine; by HPr" evidence="1">
    <location>
        <position position="43"/>
    </location>
</feature>
<proteinExistence type="predicted"/>
<dbReference type="PANTHER" id="PTHR40398:SF1">
    <property type="entry name" value="PTS SYSTEM GLUCITOL_SORBITOL-SPECIFIC EIIA COMPONENT"/>
    <property type="match status" value="1"/>
</dbReference>
<name>A0A848C224_9FIRM</name>
<evidence type="ECO:0000256" key="1">
    <source>
        <dbReference type="PROSITE-ProRule" id="PRU00420"/>
    </source>
</evidence>
<dbReference type="Proteomes" id="UP000591071">
    <property type="component" value="Unassembled WGS sequence"/>
</dbReference>
<sequence>MKYHSVITRVGSDALHFLKEDVPFIILFDETVPAELAEIAVLHQSQKLLAPIGPGDTILLGEKVYDVTAVGDSVNQTMEELGHCTLCFKASDVPDRPGCIMLGGDEAPEADDFQDGVILEIH</sequence>
<dbReference type="GO" id="GO:0009401">
    <property type="term" value="P:phosphoenolpyruvate-dependent sugar phosphotransferase system"/>
    <property type="evidence" value="ECO:0007669"/>
    <property type="project" value="InterPro"/>
</dbReference>
<dbReference type="GO" id="GO:0008982">
    <property type="term" value="F:protein-N(PI)-phosphohistidine-sugar phosphotransferase activity"/>
    <property type="evidence" value="ECO:0007669"/>
    <property type="project" value="InterPro"/>
</dbReference>
<dbReference type="AlphaFoldDB" id="A0A848C224"/>
<accession>A0A848C224</accession>
<evidence type="ECO:0000313" key="3">
    <source>
        <dbReference type="Proteomes" id="UP000591071"/>
    </source>
</evidence>
<dbReference type="Gene3D" id="2.40.33.40">
    <property type="entry name" value="Phosphotransferase system, glucitol/sorbitol-specific IIA component"/>
    <property type="match status" value="1"/>
</dbReference>
<dbReference type="GO" id="GO:0016301">
    <property type="term" value="F:kinase activity"/>
    <property type="evidence" value="ECO:0007669"/>
    <property type="project" value="TreeGrafter"/>
</dbReference>
<comment type="caution">
    <text evidence="2">The sequence shown here is derived from an EMBL/GenBank/DDBJ whole genome shotgun (WGS) entry which is preliminary data.</text>
</comment>
<protein>
    <submittedName>
        <fullName evidence="2">PTS glucitol/sorbitol transporter subunit IIA</fullName>
    </submittedName>
</protein>
<dbReference type="InterPro" id="IPR036665">
    <property type="entry name" value="PTS_IIA_glucitol/sorbitol_sf"/>
</dbReference>
<dbReference type="InterPro" id="IPR004716">
    <property type="entry name" value="PTS_IIA_glucitol/sorbitol-sp"/>
</dbReference>
<organism evidence="2 3">
    <name type="scientific">Megasphaera hexanoica</name>
    <dbReference type="NCBI Taxonomy" id="1675036"/>
    <lineage>
        <taxon>Bacteria</taxon>
        <taxon>Bacillati</taxon>
        <taxon>Bacillota</taxon>
        <taxon>Negativicutes</taxon>
        <taxon>Veillonellales</taxon>
        <taxon>Veillonellaceae</taxon>
        <taxon>Megasphaera</taxon>
    </lineage>
</organism>
<dbReference type="EMBL" id="JABAFG010000033">
    <property type="protein sequence ID" value="NME29409.1"/>
    <property type="molecule type" value="Genomic_DNA"/>
</dbReference>
<dbReference type="SUPFAM" id="SSF141530">
    <property type="entry name" value="PTSIIA/GutA-like"/>
    <property type="match status" value="1"/>
</dbReference>
<evidence type="ECO:0000313" key="2">
    <source>
        <dbReference type="EMBL" id="NME29409.1"/>
    </source>
</evidence>
<reference evidence="2 3" key="1">
    <citation type="submission" date="2020-04" db="EMBL/GenBank/DDBJ databases">
        <authorList>
            <person name="Hitch T.C.A."/>
            <person name="Wylensek D."/>
            <person name="Clavel T."/>
        </authorList>
    </citation>
    <scope>NUCLEOTIDE SEQUENCE [LARGE SCALE GENOMIC DNA]</scope>
    <source>
        <strain evidence="2 3">Oil-RF-744-FAT-WT-6-1</strain>
    </source>
</reference>
<dbReference type="RefSeq" id="WP_170088109.1">
    <property type="nucleotide sequence ID" value="NZ_JABAFG010000033.1"/>
</dbReference>
<dbReference type="PANTHER" id="PTHR40398">
    <property type="entry name" value="PTS SYSTEM GLUCITOL/SORBITOL-SPECIFIC EIIA COMPONENT"/>
    <property type="match status" value="1"/>
</dbReference>
<gene>
    <name evidence="2" type="ORF">HF872_12420</name>
</gene>
<dbReference type="PROSITE" id="PS51097">
    <property type="entry name" value="PTS_EIIA_TYPE_5"/>
    <property type="match status" value="1"/>
</dbReference>
<dbReference type="Pfam" id="PF03829">
    <property type="entry name" value="PTSIIA_gutA"/>
    <property type="match status" value="1"/>
</dbReference>